<dbReference type="InterPro" id="IPR036047">
    <property type="entry name" value="F-box-like_dom_sf"/>
</dbReference>
<dbReference type="AlphaFoldDB" id="A0A3B6LYI1"/>
<dbReference type="PANTHER" id="PTHR32133">
    <property type="entry name" value="OS07G0120400 PROTEIN"/>
    <property type="match status" value="1"/>
</dbReference>
<dbReference type="Gramene" id="TraesCS5B02G553700.1">
    <property type="protein sequence ID" value="TraesCS5B02G553700.1"/>
    <property type="gene ID" value="TraesCS5B02G553700"/>
</dbReference>
<reference evidence="1" key="2">
    <citation type="submission" date="2018-10" db="UniProtKB">
        <authorList>
            <consortium name="EnsemblPlants"/>
        </authorList>
    </citation>
    <scope>IDENTIFICATION</scope>
</reference>
<dbReference type="RefSeq" id="XP_044394397.1">
    <property type="nucleotide sequence ID" value="XM_044538462.1"/>
</dbReference>
<reference evidence="1" key="1">
    <citation type="submission" date="2018-08" db="EMBL/GenBank/DDBJ databases">
        <authorList>
            <person name="Rossello M."/>
        </authorList>
    </citation>
    <scope>NUCLEOTIDE SEQUENCE [LARGE SCALE GENOMIC DNA]</scope>
    <source>
        <strain evidence="1">cv. Chinese Spring</strain>
    </source>
</reference>
<gene>
    <name evidence="1" type="primary">LOC123117781</name>
</gene>
<dbReference type="Proteomes" id="UP000019116">
    <property type="component" value="Chromosome 5B"/>
</dbReference>
<evidence type="ECO:0008006" key="3">
    <source>
        <dbReference type="Google" id="ProtNLM"/>
    </source>
</evidence>
<dbReference type="Gramene" id="TraesCS5B03G1317700.1">
    <property type="protein sequence ID" value="TraesCS5B03G1317700.1.CDS"/>
    <property type="gene ID" value="TraesCS5B03G1317700"/>
</dbReference>
<keyword evidence="2" id="KW-1185">Reference proteome</keyword>
<evidence type="ECO:0000313" key="1">
    <source>
        <dbReference type="EnsemblPlants" id="TraesCS5B02G553700.1"/>
    </source>
</evidence>
<dbReference type="PANTHER" id="PTHR32133:SF411">
    <property type="entry name" value="F-BOX DOMAIN-CONTAINING PROTEIN"/>
    <property type="match status" value="1"/>
</dbReference>
<dbReference type="KEGG" id="taes:123117781"/>
<dbReference type="EnsemblPlants" id="TraesCS5B02G553700.1">
    <property type="protein sequence ID" value="TraesCS5B02G553700.1"/>
    <property type="gene ID" value="TraesCS5B02G553700"/>
</dbReference>
<dbReference type="SUPFAM" id="SSF81383">
    <property type="entry name" value="F-box domain"/>
    <property type="match status" value="1"/>
</dbReference>
<proteinExistence type="predicted"/>
<accession>A0A3B6LYI1</accession>
<dbReference type="Gramene" id="TraesCAD_scaffold_007285_01G000100.1">
    <property type="protein sequence ID" value="TraesCAD_scaffold_007285_01G000100.1"/>
    <property type="gene ID" value="TraesCAD_scaffold_007285_01G000100"/>
</dbReference>
<protein>
    <recommendedName>
        <fullName evidence="3">F-box domain-containing protein</fullName>
    </recommendedName>
</protein>
<dbReference type="Gramene" id="TraesRN5B0101287900.1">
    <property type="protein sequence ID" value="TraesRN5B0101287900.1"/>
    <property type="gene ID" value="TraesRN5B0101287900"/>
</dbReference>
<sequence>MMLPDDLLEEIFLRLPPGEPACLVRAYLASKFWLGLLSGARFHSRYREFHGAPPMLGFVYALSSYTQTKVDKPIPRFVSTTEFAARVPDDDLAMAALTTDYIALDCHHGRVLLGDRKHNPLVVWDPMAGCLTKMQALKGQSRTSAAAVLCAVTGCDHCACHHGPFQVFFFGMSVHGAHCVIHLSVFSSETLGWSEPQTCLGLDLDDAAFIKPAPSVAIQGALYFMQGSFEDDHITGFLKYGLGSNCLSLIDAPPMRGSLIIGANTLMAMEDDSLGFAQVKRLTIYLWSRHMGSDGVASWTQPRIIDLKNLLPIQNPSGRIKLIGSLEGSDIIFVTTDLGIYELNLKSLHWKKLWGKKDVWCLFPCMSFPSPQERMISCDAAH</sequence>
<dbReference type="OrthoDB" id="586649at2759"/>
<organism evidence="1">
    <name type="scientific">Triticum aestivum</name>
    <name type="common">Wheat</name>
    <dbReference type="NCBI Taxonomy" id="4565"/>
    <lineage>
        <taxon>Eukaryota</taxon>
        <taxon>Viridiplantae</taxon>
        <taxon>Streptophyta</taxon>
        <taxon>Embryophyta</taxon>
        <taxon>Tracheophyta</taxon>
        <taxon>Spermatophyta</taxon>
        <taxon>Magnoliopsida</taxon>
        <taxon>Liliopsida</taxon>
        <taxon>Poales</taxon>
        <taxon>Poaceae</taxon>
        <taxon>BOP clade</taxon>
        <taxon>Pooideae</taxon>
        <taxon>Triticodae</taxon>
        <taxon>Triticeae</taxon>
        <taxon>Triticinae</taxon>
        <taxon>Triticum</taxon>
    </lineage>
</organism>
<name>A0A3B6LYI1_WHEAT</name>
<dbReference type="GeneID" id="123117781"/>
<evidence type="ECO:0000313" key="2">
    <source>
        <dbReference type="Proteomes" id="UP000019116"/>
    </source>
</evidence>